<accession>F2NT79</accession>
<dbReference type="InterPro" id="IPR016181">
    <property type="entry name" value="Acyl_CoA_acyltransferase"/>
</dbReference>
<reference evidence="2" key="2">
    <citation type="submission" date="2011-04" db="EMBL/GenBank/DDBJ databases">
        <title>The complete genome of chromosome of Treponema succinifaciens DSM 2489.</title>
        <authorList>
            <person name="Lucas S."/>
            <person name="Copeland A."/>
            <person name="Lapidus A."/>
            <person name="Bruce D."/>
            <person name="Goodwin L."/>
            <person name="Pitluck S."/>
            <person name="Peters L."/>
            <person name="Kyrpides N."/>
            <person name="Mavromatis K."/>
            <person name="Ivanova N."/>
            <person name="Ovchinnikova G."/>
            <person name="Teshima H."/>
            <person name="Detter J.C."/>
            <person name="Tapia R."/>
            <person name="Han C."/>
            <person name="Land M."/>
            <person name="Hauser L."/>
            <person name="Markowitz V."/>
            <person name="Cheng J.-F."/>
            <person name="Hugenholtz P."/>
            <person name="Woyke T."/>
            <person name="Wu D."/>
            <person name="Gronow S."/>
            <person name="Wellnitz S."/>
            <person name="Brambilla E."/>
            <person name="Klenk H.-P."/>
            <person name="Eisen J.A."/>
        </authorList>
    </citation>
    <scope>NUCLEOTIDE SEQUENCE [LARGE SCALE GENOMIC DNA]</scope>
    <source>
        <strain evidence="2">ATCC 33096 / DSM 2489 / 6091</strain>
    </source>
</reference>
<proteinExistence type="predicted"/>
<reference evidence="1 2" key="1">
    <citation type="journal article" date="2011" name="Stand. Genomic Sci.">
        <title>Complete genome sequence of Treponema succinifaciens type strain (6091).</title>
        <authorList>
            <person name="Han C."/>
            <person name="Gronow S."/>
            <person name="Teshima H."/>
            <person name="Lapidus A."/>
            <person name="Nolan M."/>
            <person name="Lucas S."/>
            <person name="Hammon N."/>
            <person name="Deshpande S."/>
            <person name="Cheng J.F."/>
            <person name="Zeytun A."/>
            <person name="Tapia R."/>
            <person name="Goodwin L."/>
            <person name="Pitluck S."/>
            <person name="Liolios K."/>
            <person name="Pagani I."/>
            <person name="Ivanova N."/>
            <person name="Mavromatis K."/>
            <person name="Mikhailova N."/>
            <person name="Huntemann M."/>
            <person name="Pati A."/>
            <person name="Chen A."/>
            <person name="Palaniappan K."/>
            <person name="Land M."/>
            <person name="Hauser L."/>
            <person name="Brambilla E.M."/>
            <person name="Rohde M."/>
            <person name="Goker M."/>
            <person name="Woyke T."/>
            <person name="Bristow J."/>
            <person name="Eisen J.A."/>
            <person name="Markowitz V."/>
            <person name="Hugenholtz P."/>
            <person name="Kyrpides N.C."/>
            <person name="Klenk H.P."/>
            <person name="Detter J.C."/>
        </authorList>
    </citation>
    <scope>NUCLEOTIDE SEQUENCE [LARGE SCALE GENOMIC DNA]</scope>
    <source>
        <strain evidence="2">ATCC 33096 / DSM 2489 / 6091</strain>
    </source>
</reference>
<evidence type="ECO:0008006" key="3">
    <source>
        <dbReference type="Google" id="ProtNLM"/>
    </source>
</evidence>
<gene>
    <name evidence="1" type="ordered locus">Tresu_1779</name>
</gene>
<dbReference type="OrthoDB" id="9132139at2"/>
<dbReference type="Gene3D" id="3.40.630.30">
    <property type="match status" value="1"/>
</dbReference>
<dbReference type="SUPFAM" id="SSF55729">
    <property type="entry name" value="Acyl-CoA N-acyltransferases (Nat)"/>
    <property type="match status" value="1"/>
</dbReference>
<keyword evidence="2" id="KW-1185">Reference proteome</keyword>
<dbReference type="Proteomes" id="UP000006852">
    <property type="component" value="Chromosome"/>
</dbReference>
<dbReference type="RefSeq" id="WP_013701951.1">
    <property type="nucleotide sequence ID" value="NC_015385.1"/>
</dbReference>
<dbReference type="HOGENOM" id="CLU_2398708_0_0_12"/>
<dbReference type="GeneID" id="302998921"/>
<dbReference type="STRING" id="869209.Tresu_1779"/>
<sequence>MKLPITTGRLIIHRYAEKDLNDLYEYLCDEEIVRFEPYNALSFEETKKSLEWRISSDEIFAIELKSLQNDWKRLSWETRLRPAGRRRKTVIST</sequence>
<protein>
    <recommendedName>
        <fullName evidence="3">N-acetyltransferase domain-containing protein</fullName>
    </recommendedName>
</protein>
<name>F2NT79_TRES6</name>
<evidence type="ECO:0000313" key="2">
    <source>
        <dbReference type="Proteomes" id="UP000006852"/>
    </source>
</evidence>
<dbReference type="EMBL" id="CP002631">
    <property type="protein sequence ID" value="AEB14670.1"/>
    <property type="molecule type" value="Genomic_DNA"/>
</dbReference>
<dbReference type="KEGG" id="tsu:Tresu_1779"/>
<evidence type="ECO:0000313" key="1">
    <source>
        <dbReference type="EMBL" id="AEB14670.1"/>
    </source>
</evidence>
<organism evidence="1 2">
    <name type="scientific">Treponema succinifaciens (strain ATCC 33096 / DSM 2489 / 6091)</name>
    <dbReference type="NCBI Taxonomy" id="869209"/>
    <lineage>
        <taxon>Bacteria</taxon>
        <taxon>Pseudomonadati</taxon>
        <taxon>Spirochaetota</taxon>
        <taxon>Spirochaetia</taxon>
        <taxon>Spirochaetales</taxon>
        <taxon>Treponemataceae</taxon>
        <taxon>Treponema</taxon>
    </lineage>
</organism>
<dbReference type="AlphaFoldDB" id="F2NT79"/>